<accession>A0A1I4AQ07</accession>
<evidence type="ECO:0000313" key="2">
    <source>
        <dbReference type="EMBL" id="SFK58454.1"/>
    </source>
</evidence>
<keyword evidence="1" id="KW-0732">Signal</keyword>
<evidence type="ECO:0000313" key="3">
    <source>
        <dbReference type="Proteomes" id="UP000199598"/>
    </source>
</evidence>
<feature type="signal peptide" evidence="1">
    <location>
        <begin position="1"/>
        <end position="19"/>
    </location>
</feature>
<feature type="chain" id="PRO_5045119215" evidence="1">
    <location>
        <begin position="20"/>
        <end position="121"/>
    </location>
</feature>
<protein>
    <submittedName>
        <fullName evidence="2">Uncharacterized protein</fullName>
    </submittedName>
</protein>
<evidence type="ECO:0000256" key="1">
    <source>
        <dbReference type="SAM" id="SignalP"/>
    </source>
</evidence>
<organism evidence="2 3">
    <name type="scientific">Pseudovibrio ascidiaceicola</name>
    <dbReference type="NCBI Taxonomy" id="285279"/>
    <lineage>
        <taxon>Bacteria</taxon>
        <taxon>Pseudomonadati</taxon>
        <taxon>Pseudomonadota</taxon>
        <taxon>Alphaproteobacteria</taxon>
        <taxon>Hyphomicrobiales</taxon>
        <taxon>Stappiaceae</taxon>
        <taxon>Pseudovibrio</taxon>
    </lineage>
</organism>
<comment type="caution">
    <text evidence="2">The sequence shown here is derived from an EMBL/GenBank/DDBJ whole genome shotgun (WGS) entry which is preliminary data.</text>
</comment>
<gene>
    <name evidence="2" type="ORF">SAMN04488518_106339</name>
</gene>
<dbReference type="EMBL" id="FOSK01000006">
    <property type="protein sequence ID" value="SFK58454.1"/>
    <property type="molecule type" value="Genomic_DNA"/>
</dbReference>
<keyword evidence="3" id="KW-1185">Reference proteome</keyword>
<name>A0A1I4AQ07_9HYPH</name>
<dbReference type="RefSeq" id="WP_093520284.1">
    <property type="nucleotide sequence ID" value="NZ_FOSK01000006.1"/>
</dbReference>
<dbReference type="Proteomes" id="UP000199598">
    <property type="component" value="Unassembled WGS sequence"/>
</dbReference>
<proteinExistence type="predicted"/>
<sequence>MRAVLSGLFLSLLATQVLAGEADVVKADVTELSDGSYRFDVTVRHGDEGWDHYADAWEVLSEDGKVLAVRTLAHPHVNEQPFTRSLSGVEIPAGMSRVVVRAKDSVHGYGGETVTVEVPGR</sequence>
<reference evidence="2 3" key="1">
    <citation type="submission" date="2016-10" db="EMBL/GenBank/DDBJ databases">
        <authorList>
            <person name="Varghese N."/>
            <person name="Submissions S."/>
        </authorList>
    </citation>
    <scope>NUCLEOTIDE SEQUENCE [LARGE SCALE GENOMIC DNA]</scope>
    <source>
        <strain evidence="2 3">DSM 16392</strain>
    </source>
</reference>